<organism evidence="2 3">
    <name type="scientific">Elliptochloris bilobata</name>
    <dbReference type="NCBI Taxonomy" id="381761"/>
    <lineage>
        <taxon>Eukaryota</taxon>
        <taxon>Viridiplantae</taxon>
        <taxon>Chlorophyta</taxon>
        <taxon>core chlorophytes</taxon>
        <taxon>Trebouxiophyceae</taxon>
        <taxon>Trebouxiophyceae incertae sedis</taxon>
        <taxon>Elliptochloris clade</taxon>
        <taxon>Elliptochloris</taxon>
    </lineage>
</organism>
<sequence length="84" mass="9394">MKRKGLQRKRLCSTAQQTTGQLPAAGGRAARHHSPAHESILAIYHQFRHLWRRSHSTAQPSGREGVAMIARSRRSSGEGSIRHM</sequence>
<feature type="compositionally biased region" description="Basic residues" evidence="1">
    <location>
        <begin position="1"/>
        <end position="11"/>
    </location>
</feature>
<evidence type="ECO:0000313" key="3">
    <source>
        <dbReference type="Proteomes" id="UP001445335"/>
    </source>
</evidence>
<dbReference type="AlphaFoldDB" id="A0AAW1S4L2"/>
<accession>A0AAW1S4L2</accession>
<gene>
    <name evidence="2" type="ORF">WJX81_001750</name>
</gene>
<dbReference type="EMBL" id="JALJOU010000013">
    <property type="protein sequence ID" value="KAK9840572.1"/>
    <property type="molecule type" value="Genomic_DNA"/>
</dbReference>
<feature type="region of interest" description="Disordered" evidence="1">
    <location>
        <begin position="1"/>
        <end position="34"/>
    </location>
</feature>
<comment type="caution">
    <text evidence="2">The sequence shown here is derived from an EMBL/GenBank/DDBJ whole genome shotgun (WGS) entry which is preliminary data.</text>
</comment>
<protein>
    <submittedName>
        <fullName evidence="2">Uncharacterized protein</fullName>
    </submittedName>
</protein>
<name>A0AAW1S4L2_9CHLO</name>
<evidence type="ECO:0000256" key="1">
    <source>
        <dbReference type="SAM" id="MobiDB-lite"/>
    </source>
</evidence>
<keyword evidence="3" id="KW-1185">Reference proteome</keyword>
<dbReference type="Proteomes" id="UP001445335">
    <property type="component" value="Unassembled WGS sequence"/>
</dbReference>
<proteinExistence type="predicted"/>
<reference evidence="2 3" key="1">
    <citation type="journal article" date="2024" name="Nat. Commun.">
        <title>Phylogenomics reveals the evolutionary origins of lichenization in chlorophyte algae.</title>
        <authorList>
            <person name="Puginier C."/>
            <person name="Libourel C."/>
            <person name="Otte J."/>
            <person name="Skaloud P."/>
            <person name="Haon M."/>
            <person name="Grisel S."/>
            <person name="Petersen M."/>
            <person name="Berrin J.G."/>
            <person name="Delaux P.M."/>
            <person name="Dal Grande F."/>
            <person name="Keller J."/>
        </authorList>
    </citation>
    <scope>NUCLEOTIDE SEQUENCE [LARGE SCALE GENOMIC DNA]</scope>
    <source>
        <strain evidence="2 3">SAG 245.80</strain>
    </source>
</reference>
<feature type="region of interest" description="Disordered" evidence="1">
    <location>
        <begin position="55"/>
        <end position="84"/>
    </location>
</feature>
<evidence type="ECO:0000313" key="2">
    <source>
        <dbReference type="EMBL" id="KAK9840572.1"/>
    </source>
</evidence>